<name>A0A1R4ETV3_BREDI</name>
<evidence type="ECO:0000256" key="1">
    <source>
        <dbReference type="SAM" id="MobiDB-lite"/>
    </source>
</evidence>
<protein>
    <submittedName>
        <fullName evidence="2">Uncharacterized protein</fullName>
    </submittedName>
</protein>
<reference evidence="2 3" key="1">
    <citation type="submission" date="2017-02" db="EMBL/GenBank/DDBJ databases">
        <authorList>
            <person name="Peterson S.W."/>
        </authorList>
    </citation>
    <scope>NUCLEOTIDE SEQUENCE [LARGE SCALE GENOMIC DNA]</scope>
    <source>
        <strain evidence="2 3">3F5N</strain>
    </source>
</reference>
<sequence length="73" mass="7410">MSCRKGGGCGREDTQGGVASASRKAVPSDGETAHVQLHIQHPTVIKSASFAATSVLPPVAIGPQLEPQASLCD</sequence>
<accession>A0A1R4ETV3</accession>
<feature type="region of interest" description="Disordered" evidence="1">
    <location>
        <begin position="1"/>
        <end position="31"/>
    </location>
</feature>
<dbReference type="EMBL" id="FUIE01000009">
    <property type="protein sequence ID" value="SJM47072.1"/>
    <property type="molecule type" value="Genomic_DNA"/>
</dbReference>
<gene>
    <name evidence="2" type="ORF">FM111_00765</name>
</gene>
<evidence type="ECO:0000313" key="3">
    <source>
        <dbReference type="Proteomes" id="UP000195766"/>
    </source>
</evidence>
<proteinExistence type="predicted"/>
<dbReference type="AlphaFoldDB" id="A0A1R4ETV3"/>
<dbReference type="Proteomes" id="UP000195766">
    <property type="component" value="Unassembled WGS sequence"/>
</dbReference>
<organism evidence="2 3">
    <name type="scientific">Brevundimonas diminuta 3F5N</name>
    <dbReference type="NCBI Taxonomy" id="1255603"/>
    <lineage>
        <taxon>Bacteria</taxon>
        <taxon>Pseudomonadati</taxon>
        <taxon>Pseudomonadota</taxon>
        <taxon>Alphaproteobacteria</taxon>
        <taxon>Caulobacterales</taxon>
        <taxon>Caulobacteraceae</taxon>
        <taxon>Brevundimonas</taxon>
    </lineage>
</organism>
<evidence type="ECO:0000313" key="2">
    <source>
        <dbReference type="EMBL" id="SJM47072.1"/>
    </source>
</evidence>